<evidence type="ECO:0000256" key="1">
    <source>
        <dbReference type="ARBA" id="ARBA00022898"/>
    </source>
</evidence>
<dbReference type="NCBIfam" id="TIGR00044">
    <property type="entry name" value="YggS family pyridoxal phosphate-dependent enzyme"/>
    <property type="match status" value="1"/>
</dbReference>
<organism evidence="5 6">
    <name type="scientific">Fodinibius salsisoli</name>
    <dbReference type="NCBI Taxonomy" id="2820877"/>
    <lineage>
        <taxon>Bacteria</taxon>
        <taxon>Pseudomonadati</taxon>
        <taxon>Balneolota</taxon>
        <taxon>Balneolia</taxon>
        <taxon>Balneolales</taxon>
        <taxon>Balneolaceae</taxon>
        <taxon>Fodinibius</taxon>
    </lineage>
</organism>
<accession>A0ABT3PIJ4</accession>
<gene>
    <name evidence="5" type="ORF">J6I44_02645</name>
</gene>
<dbReference type="InterPro" id="IPR001608">
    <property type="entry name" value="Ala_racemase_N"/>
</dbReference>
<comment type="function">
    <text evidence="2">Pyridoxal 5'-phosphate (PLP)-binding protein, which is involved in PLP homeostasis.</text>
</comment>
<dbReference type="Proteomes" id="UP001207918">
    <property type="component" value="Unassembled WGS sequence"/>
</dbReference>
<name>A0ABT3PIJ4_9BACT</name>
<dbReference type="InterPro" id="IPR029066">
    <property type="entry name" value="PLP-binding_barrel"/>
</dbReference>
<dbReference type="EMBL" id="JAGGJA010000001">
    <property type="protein sequence ID" value="MCW9705734.1"/>
    <property type="molecule type" value="Genomic_DNA"/>
</dbReference>
<dbReference type="RefSeq" id="WP_265764398.1">
    <property type="nucleotide sequence ID" value="NZ_JAGGJA010000001.1"/>
</dbReference>
<evidence type="ECO:0000256" key="2">
    <source>
        <dbReference type="HAMAP-Rule" id="MF_02087"/>
    </source>
</evidence>
<evidence type="ECO:0000256" key="3">
    <source>
        <dbReference type="RuleBase" id="RU004514"/>
    </source>
</evidence>
<dbReference type="CDD" id="cd00635">
    <property type="entry name" value="PLPDE_III_YBL036c_like"/>
    <property type="match status" value="1"/>
</dbReference>
<evidence type="ECO:0000259" key="4">
    <source>
        <dbReference type="Pfam" id="PF01168"/>
    </source>
</evidence>
<keyword evidence="1 2" id="KW-0663">Pyridoxal phosphate</keyword>
<protein>
    <recommendedName>
        <fullName evidence="2">Pyridoxal phosphate homeostasis protein</fullName>
        <shortName evidence="2">PLP homeostasis protein</shortName>
    </recommendedName>
</protein>
<comment type="caution">
    <text evidence="5">The sequence shown here is derived from an EMBL/GenBank/DDBJ whole genome shotgun (WGS) entry which is preliminary data.</text>
</comment>
<dbReference type="InterPro" id="IPR011078">
    <property type="entry name" value="PyrdxlP_homeostasis"/>
</dbReference>
<feature type="domain" description="Alanine racemase N-terminal" evidence="4">
    <location>
        <begin position="13"/>
        <end position="232"/>
    </location>
</feature>
<dbReference type="Gene3D" id="3.20.20.10">
    <property type="entry name" value="Alanine racemase"/>
    <property type="match status" value="1"/>
</dbReference>
<evidence type="ECO:0000313" key="5">
    <source>
        <dbReference type="EMBL" id="MCW9705734.1"/>
    </source>
</evidence>
<dbReference type="HAMAP" id="MF_02087">
    <property type="entry name" value="PLP_homeostasis"/>
    <property type="match status" value="1"/>
</dbReference>
<dbReference type="SUPFAM" id="SSF51419">
    <property type="entry name" value="PLP-binding barrel"/>
    <property type="match status" value="1"/>
</dbReference>
<dbReference type="PIRSF" id="PIRSF004848">
    <property type="entry name" value="YBL036c_PLPDEIII"/>
    <property type="match status" value="1"/>
</dbReference>
<evidence type="ECO:0000313" key="6">
    <source>
        <dbReference type="Proteomes" id="UP001207918"/>
    </source>
</evidence>
<dbReference type="PANTHER" id="PTHR10146:SF14">
    <property type="entry name" value="PYRIDOXAL PHOSPHATE HOMEOSTASIS PROTEIN"/>
    <property type="match status" value="1"/>
</dbReference>
<sequence>MKNSIKQNIQQVENRIIQACQRVGRDPQKIQIILAVKTVEAERILNAADLGYSVVGENRVQEARRKIKQMGEQSDKLEWHYIGHMQSNKVNKVIRFTSMVQSVDRMKIVRKMNRRLEKVGKTMDVLIQVNTSGEDSKYGIHPNDAIHFVREAAEFKRLNIKGLMTIGLFSDNWPKVRAGFARLRQLHDAIANQNIPDVQMQHLSMGMTNDFELAIEEGATIVRIGRAIFGERDTPDSYYWPGIDSPSYSPNRIPE</sequence>
<dbReference type="PANTHER" id="PTHR10146">
    <property type="entry name" value="PROLINE SYNTHETASE CO-TRANSCRIBED BACTERIAL HOMOLOG PROTEIN"/>
    <property type="match status" value="1"/>
</dbReference>
<keyword evidence="6" id="KW-1185">Reference proteome</keyword>
<feature type="modified residue" description="N6-(pyridoxal phosphate)lysine" evidence="2">
    <location>
        <position position="37"/>
    </location>
</feature>
<comment type="similarity">
    <text evidence="2 3">Belongs to the pyridoxal phosphate-binding protein YggS/PROSC family.</text>
</comment>
<dbReference type="Pfam" id="PF01168">
    <property type="entry name" value="Ala_racemase_N"/>
    <property type="match status" value="1"/>
</dbReference>
<proteinExistence type="inferred from homology"/>
<reference evidence="5 6" key="1">
    <citation type="submission" date="2021-03" db="EMBL/GenBank/DDBJ databases">
        <title>Aliifodinibius sp. nov., a new bacterium isolated from saline soil.</title>
        <authorList>
            <person name="Galisteo C."/>
            <person name="De La Haba R."/>
            <person name="Sanchez-Porro C."/>
            <person name="Ventosa A."/>
        </authorList>
    </citation>
    <scope>NUCLEOTIDE SEQUENCE [LARGE SCALE GENOMIC DNA]</scope>
    <source>
        <strain evidence="5 6">1BSP15-2V2</strain>
    </source>
</reference>